<dbReference type="InterPro" id="IPR006029">
    <property type="entry name" value="Neurotrans-gated_channel_TM"/>
</dbReference>
<dbReference type="GO" id="GO:0005230">
    <property type="term" value="F:extracellular ligand-gated monoatomic ion channel activity"/>
    <property type="evidence" value="ECO:0007669"/>
    <property type="project" value="InterPro"/>
</dbReference>
<feature type="domain" description="Neurotransmitter-gated ion-channel transmembrane" evidence="7">
    <location>
        <begin position="231"/>
        <end position="355"/>
    </location>
</feature>
<evidence type="ECO:0000256" key="3">
    <source>
        <dbReference type="ARBA" id="ARBA00022989"/>
    </source>
</evidence>
<keyword evidence="4 5" id="KW-0472">Membrane</keyword>
<accession>A0A1I8IK34</accession>
<dbReference type="Proteomes" id="UP000095280">
    <property type="component" value="Unplaced"/>
</dbReference>
<dbReference type="InterPro" id="IPR006201">
    <property type="entry name" value="Neur_channel"/>
</dbReference>
<dbReference type="InterPro" id="IPR036734">
    <property type="entry name" value="Neur_chan_lig-bd_sf"/>
</dbReference>
<dbReference type="Gene3D" id="1.20.58.390">
    <property type="entry name" value="Neurotransmitter-gated ion-channel transmembrane domain"/>
    <property type="match status" value="2"/>
</dbReference>
<evidence type="ECO:0000256" key="5">
    <source>
        <dbReference type="SAM" id="Phobius"/>
    </source>
</evidence>
<dbReference type="SUPFAM" id="SSF90112">
    <property type="entry name" value="Neurotransmitter-gated ion-channel transmembrane pore"/>
    <property type="match status" value="2"/>
</dbReference>
<feature type="domain" description="Neurotransmitter-gated ion-channel ligand-binding" evidence="6">
    <location>
        <begin position="11"/>
        <end position="137"/>
    </location>
</feature>
<organism evidence="8 9">
    <name type="scientific">Macrostomum lignano</name>
    <dbReference type="NCBI Taxonomy" id="282301"/>
    <lineage>
        <taxon>Eukaryota</taxon>
        <taxon>Metazoa</taxon>
        <taxon>Spiralia</taxon>
        <taxon>Lophotrochozoa</taxon>
        <taxon>Platyhelminthes</taxon>
        <taxon>Rhabditophora</taxon>
        <taxon>Macrostomorpha</taxon>
        <taxon>Macrostomida</taxon>
        <taxon>Macrostomidae</taxon>
        <taxon>Macrostomum</taxon>
    </lineage>
</organism>
<dbReference type="AlphaFoldDB" id="A0A1I8IK34"/>
<dbReference type="InterPro" id="IPR036719">
    <property type="entry name" value="Neuro-gated_channel_TM_sf"/>
</dbReference>
<evidence type="ECO:0000259" key="6">
    <source>
        <dbReference type="Pfam" id="PF02931"/>
    </source>
</evidence>
<dbReference type="PANTHER" id="PTHR18945">
    <property type="entry name" value="NEUROTRANSMITTER GATED ION CHANNEL"/>
    <property type="match status" value="1"/>
</dbReference>
<dbReference type="GO" id="GO:0016020">
    <property type="term" value="C:membrane"/>
    <property type="evidence" value="ECO:0007669"/>
    <property type="project" value="UniProtKB-SubCell"/>
</dbReference>
<comment type="subcellular location">
    <subcellularLocation>
        <location evidence="1">Membrane</location>
        <topology evidence="1">Multi-pass membrane protein</topology>
    </subcellularLocation>
</comment>
<dbReference type="WBParaSite" id="maker-uti_cns_0013648-snap-gene-0.2-mRNA-1">
    <property type="protein sequence ID" value="maker-uti_cns_0013648-snap-gene-0.2-mRNA-1"/>
    <property type="gene ID" value="maker-uti_cns_0013648-snap-gene-0.2"/>
</dbReference>
<keyword evidence="8" id="KW-1185">Reference proteome</keyword>
<sequence>AGGDWDLGSSANKVNVLSDGTILWRPPIISKANARSTWSSFHSTRRNCTLKLGTWTHNGYLIDLRHVAQKEEADRNGWRNFDNCKAYIDYAIDLSQFVDNVEWDILEVAAKRNIEKYKCCPEPYLDLTFSLNIRRKTLFYGVNLICPCLAISFLTILVFYLPGESGEKNVPVNQHPAVTHRVLLTHLRHLSTNLAGRAAHTQVPAVHYDPGHSVSHGHGHCAQCALALADTYVMAPWVRQVFMRTLPKLLLMKKPETERRKEEVIPNIGGTDTEALCAFLADEFDDGEVMRERLRSRRTAMTSSGIINEIELALEGVRNIATHMKKEDERNTIRDDWKYVAVVLDRLFMWLFSCAAI</sequence>
<dbReference type="Pfam" id="PF02931">
    <property type="entry name" value="Neur_chan_LBD"/>
    <property type="match status" value="1"/>
</dbReference>
<feature type="transmembrane region" description="Helical" evidence="5">
    <location>
        <begin position="138"/>
        <end position="161"/>
    </location>
</feature>
<name>A0A1I8IK34_9PLAT</name>
<evidence type="ECO:0000256" key="2">
    <source>
        <dbReference type="ARBA" id="ARBA00022692"/>
    </source>
</evidence>
<evidence type="ECO:0000259" key="7">
    <source>
        <dbReference type="Pfam" id="PF02932"/>
    </source>
</evidence>
<dbReference type="SUPFAM" id="SSF63712">
    <property type="entry name" value="Nicotinic receptor ligand binding domain-like"/>
    <property type="match status" value="1"/>
</dbReference>
<evidence type="ECO:0000256" key="1">
    <source>
        <dbReference type="ARBA" id="ARBA00004141"/>
    </source>
</evidence>
<proteinExistence type="predicted"/>
<dbReference type="Gene3D" id="2.70.170.10">
    <property type="entry name" value="Neurotransmitter-gated ion-channel ligand-binding domain"/>
    <property type="match status" value="1"/>
</dbReference>
<keyword evidence="3 5" id="KW-1133">Transmembrane helix</keyword>
<reference evidence="9" key="1">
    <citation type="submission" date="2016-11" db="UniProtKB">
        <authorList>
            <consortium name="WormBaseParasite"/>
        </authorList>
    </citation>
    <scope>IDENTIFICATION</scope>
</reference>
<evidence type="ECO:0000313" key="8">
    <source>
        <dbReference type="Proteomes" id="UP000095280"/>
    </source>
</evidence>
<dbReference type="Pfam" id="PF02932">
    <property type="entry name" value="Neur_chan_memb"/>
    <property type="match status" value="1"/>
</dbReference>
<keyword evidence="2 5" id="KW-0812">Transmembrane</keyword>
<dbReference type="InterPro" id="IPR006202">
    <property type="entry name" value="Neur_chan_lig-bd"/>
</dbReference>
<dbReference type="GO" id="GO:0004888">
    <property type="term" value="F:transmembrane signaling receptor activity"/>
    <property type="evidence" value="ECO:0007669"/>
    <property type="project" value="InterPro"/>
</dbReference>
<evidence type="ECO:0000313" key="9">
    <source>
        <dbReference type="WBParaSite" id="maker-uti_cns_0013648-snap-gene-0.2-mRNA-1"/>
    </source>
</evidence>
<dbReference type="InterPro" id="IPR038050">
    <property type="entry name" value="Neuro_actylchol_rec"/>
</dbReference>
<protein>
    <submittedName>
        <fullName evidence="9">Neur_chan_LBD domain-containing protein</fullName>
    </submittedName>
</protein>
<evidence type="ECO:0000256" key="4">
    <source>
        <dbReference type="ARBA" id="ARBA00023136"/>
    </source>
</evidence>